<feature type="compositionally biased region" description="Basic and acidic residues" evidence="1">
    <location>
        <begin position="346"/>
        <end position="358"/>
    </location>
</feature>
<dbReference type="AlphaFoldDB" id="A0A3D9UPX9"/>
<keyword evidence="3" id="KW-1185">Reference proteome</keyword>
<dbReference type="OrthoDB" id="580988at2"/>
<dbReference type="Proteomes" id="UP000256253">
    <property type="component" value="Unassembled WGS sequence"/>
</dbReference>
<evidence type="ECO:0000313" key="2">
    <source>
        <dbReference type="EMBL" id="REF30513.1"/>
    </source>
</evidence>
<dbReference type="EMBL" id="QTUA01000001">
    <property type="protein sequence ID" value="REF30513.1"/>
    <property type="molecule type" value="Genomic_DNA"/>
</dbReference>
<evidence type="ECO:0000256" key="1">
    <source>
        <dbReference type="SAM" id="MobiDB-lite"/>
    </source>
</evidence>
<dbReference type="Pfam" id="PF14022">
    <property type="entry name" value="DUF4238"/>
    <property type="match status" value="1"/>
</dbReference>
<sequence length="358" mass="39394">MANVARRHHTVPQFYLRGFSDGDQIGTVRLPGVHRFTQSVRKAAAENGFYDVDGHDDGPDAFEKLLSGIEGEAATVPSKIDRGVWPLEKGDRDLLAFFAALQAVRGPDQRRNMEYIAAQFARLEIGHGGRANVASWAKRRHGVDISDEQAEIIWQQVTQPGGPPIRIRPDSHIEQMATLVDELFPYLAGRPWTLVRFERRSLFTCDTPIGLVPQPDDDPWSGVGFMTAWGITFPLTRKLGLIMSDPMPVIESGVKVEVTRAGRLDHAEPGSVKLQRFFNDLTISSAGHWIYHHPDDADVVPADLPDPRSVTMGMSGADHEFTGEPTFGIGGRPDAEAVATQQSAERSSDDPGDRLGET</sequence>
<comment type="caution">
    <text evidence="2">The sequence shown here is derived from an EMBL/GenBank/DDBJ whole genome shotgun (WGS) entry which is preliminary data.</text>
</comment>
<reference evidence="2 3" key="1">
    <citation type="submission" date="2018-08" db="EMBL/GenBank/DDBJ databases">
        <title>Sequencing the genomes of 1000 actinobacteria strains.</title>
        <authorList>
            <person name="Klenk H.-P."/>
        </authorList>
    </citation>
    <scope>NUCLEOTIDE SEQUENCE [LARGE SCALE GENOMIC DNA]</scope>
    <source>
        <strain evidence="2 3">DSM 22967</strain>
    </source>
</reference>
<evidence type="ECO:0000313" key="3">
    <source>
        <dbReference type="Proteomes" id="UP000256253"/>
    </source>
</evidence>
<name>A0A3D9UPX9_9MICO</name>
<protein>
    <submittedName>
        <fullName evidence="2">Uncharacterized protein DUF4238</fullName>
    </submittedName>
</protein>
<gene>
    <name evidence="2" type="ORF">DFJ65_1523</name>
</gene>
<dbReference type="InterPro" id="IPR025332">
    <property type="entry name" value="DUF4238"/>
</dbReference>
<feature type="region of interest" description="Disordered" evidence="1">
    <location>
        <begin position="314"/>
        <end position="358"/>
    </location>
</feature>
<proteinExistence type="predicted"/>
<organism evidence="2 3">
    <name type="scientific">Calidifontibacter indicus</name>
    <dbReference type="NCBI Taxonomy" id="419650"/>
    <lineage>
        <taxon>Bacteria</taxon>
        <taxon>Bacillati</taxon>
        <taxon>Actinomycetota</taxon>
        <taxon>Actinomycetes</taxon>
        <taxon>Micrococcales</taxon>
        <taxon>Dermacoccaceae</taxon>
        <taxon>Calidifontibacter</taxon>
    </lineage>
</organism>
<accession>A0A3D9UPX9</accession>